<gene>
    <name evidence="1" type="ORF">N3K66_005208</name>
</gene>
<evidence type="ECO:0000313" key="1">
    <source>
        <dbReference type="EMBL" id="KAI9900946.1"/>
    </source>
</evidence>
<dbReference type="EMBL" id="CM047943">
    <property type="protein sequence ID" value="KAI9900946.1"/>
    <property type="molecule type" value="Genomic_DNA"/>
</dbReference>
<keyword evidence="2" id="KW-1185">Reference proteome</keyword>
<accession>A0ACC0V5A4</accession>
<evidence type="ECO:0000313" key="2">
    <source>
        <dbReference type="Proteomes" id="UP001163324"/>
    </source>
</evidence>
<organism evidence="1 2">
    <name type="scientific">Trichothecium roseum</name>
    <dbReference type="NCBI Taxonomy" id="47278"/>
    <lineage>
        <taxon>Eukaryota</taxon>
        <taxon>Fungi</taxon>
        <taxon>Dikarya</taxon>
        <taxon>Ascomycota</taxon>
        <taxon>Pezizomycotina</taxon>
        <taxon>Sordariomycetes</taxon>
        <taxon>Hypocreomycetidae</taxon>
        <taxon>Hypocreales</taxon>
        <taxon>Hypocreales incertae sedis</taxon>
        <taxon>Trichothecium</taxon>
    </lineage>
</organism>
<sequence length="106" mass="11745">MPTLPIQFSPQNYDPIFTVTLENGKTYEGYIDLEVPAHIFRRGPYATVTFDTEEDLGGQHACTCALTETRSKVTAANGVVIDHGMYEESAEDETPMEINGTITWQG</sequence>
<proteinExistence type="predicted"/>
<name>A0ACC0V5A4_9HYPO</name>
<protein>
    <submittedName>
        <fullName evidence="1">Uncharacterized protein</fullName>
    </submittedName>
</protein>
<reference evidence="1" key="1">
    <citation type="submission" date="2022-10" db="EMBL/GenBank/DDBJ databases">
        <title>Complete Genome of Trichothecium roseum strain YXFP-22015, a Plant Pathogen Isolated from Citrus.</title>
        <authorList>
            <person name="Wang Y."/>
            <person name="Zhu L."/>
        </authorList>
    </citation>
    <scope>NUCLEOTIDE SEQUENCE</scope>
    <source>
        <strain evidence="1">YXFP-22015</strain>
    </source>
</reference>
<dbReference type="Proteomes" id="UP001163324">
    <property type="component" value="Chromosome 4"/>
</dbReference>
<comment type="caution">
    <text evidence="1">The sequence shown here is derived from an EMBL/GenBank/DDBJ whole genome shotgun (WGS) entry which is preliminary data.</text>
</comment>